<keyword evidence="1" id="KW-0614">Plasmid</keyword>
<accession>A0A7L5DY06</accession>
<dbReference type="KEGG" id="srho:HH216_24410"/>
<evidence type="ECO:0000313" key="1">
    <source>
        <dbReference type="EMBL" id="QJD81518.1"/>
    </source>
</evidence>
<dbReference type="Proteomes" id="UP000501128">
    <property type="component" value="Plasmid unnamed1"/>
</dbReference>
<reference evidence="1 2" key="1">
    <citation type="submission" date="2020-04" db="EMBL/GenBank/DDBJ databases">
        <title>Genome sequencing of novel species.</title>
        <authorList>
            <person name="Heo J."/>
            <person name="Kim S.-J."/>
            <person name="Kim J.-S."/>
            <person name="Hong S.-B."/>
            <person name="Kwon S.-W."/>
        </authorList>
    </citation>
    <scope>NUCLEOTIDE SEQUENCE [LARGE SCALE GENOMIC DNA]</scope>
    <source>
        <strain evidence="1 2">CJU-R4</strain>
        <plasmid evidence="1 2">unnamed1</plasmid>
    </source>
</reference>
<dbReference type="EMBL" id="CP051678">
    <property type="protein sequence ID" value="QJD81518.1"/>
    <property type="molecule type" value="Genomic_DNA"/>
</dbReference>
<dbReference type="RefSeq" id="WP_169553536.1">
    <property type="nucleotide sequence ID" value="NZ_CP051678.1"/>
</dbReference>
<sequence length="86" mass="9805">MPNPLLGSTAPADSTLIRHHLDHHQTRLVVFDDHDPHRLPSLKAYASEGYLPTKRSIRHKVIHTLLGDETQLTEHQLADLRLYQGL</sequence>
<geneLocation type="plasmid" evidence="1 2">
    <name>unnamed1</name>
</geneLocation>
<protein>
    <submittedName>
        <fullName evidence="1">Uncharacterized protein</fullName>
    </submittedName>
</protein>
<evidence type="ECO:0000313" key="2">
    <source>
        <dbReference type="Proteomes" id="UP000501128"/>
    </source>
</evidence>
<organism evidence="1 2">
    <name type="scientific">Spirosoma rhododendri</name>
    <dbReference type="NCBI Taxonomy" id="2728024"/>
    <lineage>
        <taxon>Bacteria</taxon>
        <taxon>Pseudomonadati</taxon>
        <taxon>Bacteroidota</taxon>
        <taxon>Cytophagia</taxon>
        <taxon>Cytophagales</taxon>
        <taxon>Cytophagaceae</taxon>
        <taxon>Spirosoma</taxon>
    </lineage>
</organism>
<keyword evidence="2" id="KW-1185">Reference proteome</keyword>
<name>A0A7L5DY06_9BACT</name>
<gene>
    <name evidence="1" type="ORF">HH216_24410</name>
</gene>
<dbReference type="AlphaFoldDB" id="A0A7L5DY06"/>
<proteinExistence type="predicted"/>